<dbReference type="InterPro" id="IPR003673">
    <property type="entry name" value="CoA-Trfase_fam_III"/>
</dbReference>
<dbReference type="InterPro" id="IPR023606">
    <property type="entry name" value="CoA-Trfase_III_dom_1_sf"/>
</dbReference>
<dbReference type="EMBL" id="JAUSUT010000001">
    <property type="protein sequence ID" value="MDQ0381496.1"/>
    <property type="molecule type" value="Genomic_DNA"/>
</dbReference>
<comment type="caution">
    <text evidence="2">The sequence shown here is derived from an EMBL/GenBank/DDBJ whole genome shotgun (WGS) entry which is preliminary data.</text>
</comment>
<dbReference type="InterPro" id="IPR050483">
    <property type="entry name" value="CoA-transferase_III_domain"/>
</dbReference>
<dbReference type="GO" id="GO:0033877">
    <property type="term" value="F:succinyl-CoA:(R)-benzylsuccinate CoA-transferase activity"/>
    <property type="evidence" value="ECO:0007669"/>
    <property type="project" value="UniProtKB-EC"/>
</dbReference>
<gene>
    <name evidence="2" type="ORF">FB470_005490</name>
</gene>
<dbReference type="InterPro" id="IPR044855">
    <property type="entry name" value="CoA-Trfase_III_dom3_sf"/>
</dbReference>
<evidence type="ECO:0000313" key="2">
    <source>
        <dbReference type="EMBL" id="MDQ0381496.1"/>
    </source>
</evidence>
<dbReference type="EC" id="2.8.3.15" evidence="2"/>
<keyword evidence="3" id="KW-1185">Reference proteome</keyword>
<dbReference type="PANTHER" id="PTHR48207:SF3">
    <property type="entry name" value="SUCCINATE--HYDROXYMETHYLGLUTARATE COA-TRANSFERASE"/>
    <property type="match status" value="1"/>
</dbReference>
<organism evidence="2 3">
    <name type="scientific">Amycolatopsis thermophila</name>
    <dbReference type="NCBI Taxonomy" id="206084"/>
    <lineage>
        <taxon>Bacteria</taxon>
        <taxon>Bacillati</taxon>
        <taxon>Actinomycetota</taxon>
        <taxon>Actinomycetes</taxon>
        <taxon>Pseudonocardiales</taxon>
        <taxon>Pseudonocardiaceae</taxon>
        <taxon>Amycolatopsis</taxon>
    </lineage>
</organism>
<dbReference type="PANTHER" id="PTHR48207">
    <property type="entry name" value="SUCCINATE--HYDROXYMETHYLGLUTARATE COA-TRANSFERASE"/>
    <property type="match status" value="1"/>
</dbReference>
<dbReference type="Pfam" id="PF02515">
    <property type="entry name" value="CoA_transf_3"/>
    <property type="match status" value="1"/>
</dbReference>
<name>A0ABU0F1P0_9PSEU</name>
<proteinExistence type="predicted"/>
<dbReference type="RefSeq" id="WP_306996195.1">
    <property type="nucleotide sequence ID" value="NZ_JAUSUT010000001.1"/>
</dbReference>
<sequence>MATSDDEGPLRGVRVADFTWVGAGPFLTKPLADHGAEVIKVESRTRTDVIRSMAPFAGGVPGVNRSGYFANRNSSKKSICLDLRHPVGRELALRLIAASDIVANNFTPGTMERLGLGYRAACAVRPDVIYLDMPMQGVSGPHRDFRGYGLSIAAAGGLLGLSGYPDRAPVGTGTNYPDHVPNPLHGAIAVLAALRQRRRTGRGQYIELAQLESTVNAIGPAILAAGVGIDVRRDGNFDEVAAPHGVYRCAGEDSWCAIAVVTDEQWRGLVRVLGHPDWARSTEMSTGDGRRSAAALLDKALGEAVRDWDARELADALAAAGVPAAPVNDAADLLHRDPQLAARRHWVTLRHPEMGDCVYDGIPYRLSTTPGRLRSPAPLLGADTRAVCTELLGLTGAEYDRLHEQEVIG</sequence>
<dbReference type="SUPFAM" id="SSF89796">
    <property type="entry name" value="CoA-transferase family III (CaiB/BaiF)"/>
    <property type="match status" value="1"/>
</dbReference>
<evidence type="ECO:0000256" key="1">
    <source>
        <dbReference type="ARBA" id="ARBA00022679"/>
    </source>
</evidence>
<dbReference type="Proteomes" id="UP001229651">
    <property type="component" value="Unassembled WGS sequence"/>
</dbReference>
<accession>A0ABU0F1P0</accession>
<evidence type="ECO:0000313" key="3">
    <source>
        <dbReference type="Proteomes" id="UP001229651"/>
    </source>
</evidence>
<keyword evidence="1 2" id="KW-0808">Transferase</keyword>
<dbReference type="Gene3D" id="3.30.1540.10">
    <property type="entry name" value="formyl-coa transferase, domain 3"/>
    <property type="match status" value="1"/>
</dbReference>
<dbReference type="Gene3D" id="3.40.50.10540">
    <property type="entry name" value="Crotonobetainyl-coa:carnitine coa-transferase, domain 1"/>
    <property type="match status" value="1"/>
</dbReference>
<protein>
    <submittedName>
        <fullName evidence="2">Benzylsuccinate CoA-transferase BbsF subunit</fullName>
        <ecNumber evidence="2">2.8.3.15</ecNumber>
    </submittedName>
</protein>
<reference evidence="2 3" key="1">
    <citation type="submission" date="2023-07" db="EMBL/GenBank/DDBJ databases">
        <title>Sequencing the genomes of 1000 actinobacteria strains.</title>
        <authorList>
            <person name="Klenk H.-P."/>
        </authorList>
    </citation>
    <scope>NUCLEOTIDE SEQUENCE [LARGE SCALE GENOMIC DNA]</scope>
    <source>
        <strain evidence="2 3">DSM 45805</strain>
    </source>
</reference>